<dbReference type="Pfam" id="PF20083">
    <property type="entry name" value="DUF6477"/>
    <property type="match status" value="1"/>
</dbReference>
<dbReference type="RefSeq" id="WP_283425108.1">
    <property type="nucleotide sequence ID" value="NZ_FXTY01000002.1"/>
</dbReference>
<keyword evidence="2" id="KW-1185">Reference proteome</keyword>
<comment type="caution">
    <text evidence="1">The sequence shown here is derived from an EMBL/GenBank/DDBJ whole genome shotgun (WGS) entry which is preliminary data.</text>
</comment>
<sequence length="96" mass="10945">MQDTLAKLEQLNRPRLLIRAAKAGATEYARDQDLRRHISHHSLPQYSEALSYLYELENTVDQQRRNGSAAYSIVKHVDLLIAMLGEAQLLRATQSL</sequence>
<dbReference type="InterPro" id="IPR045516">
    <property type="entry name" value="DUF6477"/>
</dbReference>
<protein>
    <submittedName>
        <fullName evidence="1">Uncharacterized protein</fullName>
    </submittedName>
</protein>
<organism evidence="1 2">
    <name type="scientific">Shimia sagamensis</name>
    <dbReference type="NCBI Taxonomy" id="1566352"/>
    <lineage>
        <taxon>Bacteria</taxon>
        <taxon>Pseudomonadati</taxon>
        <taxon>Pseudomonadota</taxon>
        <taxon>Alphaproteobacteria</taxon>
        <taxon>Rhodobacterales</taxon>
        <taxon>Roseobacteraceae</taxon>
    </lineage>
</organism>
<accession>A0ABY1NL58</accession>
<evidence type="ECO:0000313" key="1">
    <source>
        <dbReference type="EMBL" id="SMP12584.1"/>
    </source>
</evidence>
<dbReference type="Proteomes" id="UP001157961">
    <property type="component" value="Unassembled WGS sequence"/>
</dbReference>
<reference evidence="1 2" key="1">
    <citation type="submission" date="2017-05" db="EMBL/GenBank/DDBJ databases">
        <authorList>
            <person name="Varghese N."/>
            <person name="Submissions S."/>
        </authorList>
    </citation>
    <scope>NUCLEOTIDE SEQUENCE [LARGE SCALE GENOMIC DNA]</scope>
    <source>
        <strain evidence="1 2">DSM 29734</strain>
    </source>
</reference>
<dbReference type="EMBL" id="FXTY01000002">
    <property type="protein sequence ID" value="SMP12584.1"/>
    <property type="molecule type" value="Genomic_DNA"/>
</dbReference>
<proteinExistence type="predicted"/>
<gene>
    <name evidence="1" type="ORF">SAMN06265373_102364</name>
</gene>
<evidence type="ECO:0000313" key="2">
    <source>
        <dbReference type="Proteomes" id="UP001157961"/>
    </source>
</evidence>
<name>A0ABY1NL58_9RHOB</name>